<gene>
    <name evidence="2" type="ORF">OGAPHI_005342</name>
</gene>
<reference evidence="2" key="2">
    <citation type="submission" date="2021-01" db="EMBL/GenBank/DDBJ databases">
        <authorList>
            <person name="Schikora-Tamarit M.A."/>
        </authorList>
    </citation>
    <scope>NUCLEOTIDE SEQUENCE</scope>
    <source>
        <strain evidence="2">CBS6075</strain>
    </source>
</reference>
<dbReference type="EMBL" id="JAEUBE010000375">
    <property type="protein sequence ID" value="KAH3663352.1"/>
    <property type="molecule type" value="Genomic_DNA"/>
</dbReference>
<dbReference type="AlphaFoldDB" id="A0A9P8P1B6"/>
<feature type="region of interest" description="Disordered" evidence="1">
    <location>
        <begin position="47"/>
        <end position="66"/>
    </location>
</feature>
<protein>
    <submittedName>
        <fullName evidence="2">Uncharacterized protein</fullName>
    </submittedName>
</protein>
<sequence>MSAELVLAESSSLMLRFLIAEVGDSSASTDFLTLSVRLSENVSTDRVVDSSARDAGDANDSSSPSRPDVFLKMLMGDGPRFIACGIAMVSDRGLGTSSLGCLSCSSPPPPSSAGSVRIGGELLDRDLRLIPVREFGATAFGGAGKPLLASTLPSEPANCPLYDEEPPLEPPATPPGPPRPLFTAIAAAAAATSSSNWPSGLCVLMIFWKDGSMLPKLPPFSLIAVRLVPVSGDYVIL</sequence>
<evidence type="ECO:0000313" key="2">
    <source>
        <dbReference type="EMBL" id="KAH3663352.1"/>
    </source>
</evidence>
<dbReference type="Proteomes" id="UP000769157">
    <property type="component" value="Unassembled WGS sequence"/>
</dbReference>
<feature type="compositionally biased region" description="Basic and acidic residues" evidence="1">
    <location>
        <begin position="47"/>
        <end position="56"/>
    </location>
</feature>
<evidence type="ECO:0000313" key="3">
    <source>
        <dbReference type="Proteomes" id="UP000769157"/>
    </source>
</evidence>
<proteinExistence type="predicted"/>
<dbReference type="GeneID" id="70237306"/>
<reference evidence="2" key="1">
    <citation type="journal article" date="2021" name="Open Biol.">
        <title>Shared evolutionary footprints suggest mitochondrial oxidative damage underlies multiple complex I losses in fungi.</title>
        <authorList>
            <person name="Schikora-Tamarit M.A."/>
            <person name="Marcet-Houben M."/>
            <person name="Nosek J."/>
            <person name="Gabaldon T."/>
        </authorList>
    </citation>
    <scope>NUCLEOTIDE SEQUENCE</scope>
    <source>
        <strain evidence="2">CBS6075</strain>
    </source>
</reference>
<comment type="caution">
    <text evidence="2">The sequence shown here is derived from an EMBL/GenBank/DDBJ whole genome shotgun (WGS) entry which is preliminary data.</text>
</comment>
<organism evidence="2 3">
    <name type="scientific">Ogataea philodendri</name>
    <dbReference type="NCBI Taxonomy" id="1378263"/>
    <lineage>
        <taxon>Eukaryota</taxon>
        <taxon>Fungi</taxon>
        <taxon>Dikarya</taxon>
        <taxon>Ascomycota</taxon>
        <taxon>Saccharomycotina</taxon>
        <taxon>Pichiomycetes</taxon>
        <taxon>Pichiales</taxon>
        <taxon>Pichiaceae</taxon>
        <taxon>Ogataea</taxon>
    </lineage>
</organism>
<dbReference type="RefSeq" id="XP_046059775.1">
    <property type="nucleotide sequence ID" value="XM_046206516.1"/>
</dbReference>
<keyword evidence="3" id="KW-1185">Reference proteome</keyword>
<accession>A0A9P8P1B6</accession>
<evidence type="ECO:0000256" key="1">
    <source>
        <dbReference type="SAM" id="MobiDB-lite"/>
    </source>
</evidence>
<name>A0A9P8P1B6_9ASCO</name>